<accession>A0A5C6QLA4</accession>
<dbReference type="InterPro" id="IPR036249">
    <property type="entry name" value="Thioredoxin-like_sf"/>
</dbReference>
<evidence type="ECO:0000313" key="3">
    <source>
        <dbReference type="Proteomes" id="UP000321525"/>
    </source>
</evidence>
<evidence type="ECO:0008006" key="5">
    <source>
        <dbReference type="Google" id="ProtNLM"/>
    </source>
</evidence>
<evidence type="ECO:0000313" key="2">
    <source>
        <dbReference type="EMBL" id="TWX69370.1"/>
    </source>
</evidence>
<dbReference type="EMBL" id="VOLQ01000007">
    <property type="protein sequence ID" value="TWX69370.1"/>
    <property type="molecule type" value="Genomic_DNA"/>
</dbReference>
<dbReference type="Proteomes" id="UP000321525">
    <property type="component" value="Unassembled WGS sequence"/>
</dbReference>
<sequence>MSDVSQKKSRRSMIMVLGAFILPIVLAKLALTQNWLDYGVTNKGTLIENELTLEKLGLSQPALQKTWSIIYSLPQHCDAHCEQTLLSVNNSYIALGREMPRVKRVALSPNPLSPQQTEKLSENSWVIISTPSLVNDFLSQPQVFVVDPLGNVVLSHKPPSNDDAQAMFGKEILADMKKLLKYSRVG</sequence>
<organism evidence="2 4">
    <name type="scientific">Colwellia hornerae</name>
    <dbReference type="NCBI Taxonomy" id="89402"/>
    <lineage>
        <taxon>Bacteria</taxon>
        <taxon>Pseudomonadati</taxon>
        <taxon>Pseudomonadota</taxon>
        <taxon>Gammaproteobacteria</taxon>
        <taxon>Alteromonadales</taxon>
        <taxon>Colwelliaceae</taxon>
        <taxon>Colwellia</taxon>
    </lineage>
</organism>
<dbReference type="AlphaFoldDB" id="A0A5C6QLA4"/>
<dbReference type="Proteomes" id="UP000321917">
    <property type="component" value="Unassembled WGS sequence"/>
</dbReference>
<name>A0A5C6QLA4_9GAMM</name>
<protein>
    <recommendedName>
        <fullName evidence="5">Cytochrome oxidase assembly protein</fullName>
    </recommendedName>
</protein>
<reference evidence="2 4" key="1">
    <citation type="submission" date="2019-07" db="EMBL/GenBank/DDBJ databases">
        <title>Genomes of sea-ice associated Colwellia species.</title>
        <authorList>
            <person name="Bowman J.P."/>
        </authorList>
    </citation>
    <scope>NUCLEOTIDE SEQUENCE [LARGE SCALE GENOMIC DNA]</scope>
    <source>
        <strain evidence="1 3">ACAM 607</strain>
        <strain evidence="2 4">IC036</strain>
    </source>
</reference>
<gene>
    <name evidence="1" type="ORF">ESZ26_09395</name>
    <name evidence="2" type="ORF">ESZ27_05395</name>
</gene>
<evidence type="ECO:0000313" key="4">
    <source>
        <dbReference type="Proteomes" id="UP000321917"/>
    </source>
</evidence>
<proteinExistence type="predicted"/>
<dbReference type="OrthoDB" id="9785445at2"/>
<dbReference type="EMBL" id="VOLR01000011">
    <property type="protein sequence ID" value="TWX59643.1"/>
    <property type="molecule type" value="Genomic_DNA"/>
</dbReference>
<comment type="caution">
    <text evidence="2">The sequence shown here is derived from an EMBL/GenBank/DDBJ whole genome shotgun (WGS) entry which is preliminary data.</text>
</comment>
<evidence type="ECO:0000313" key="1">
    <source>
        <dbReference type="EMBL" id="TWX59643.1"/>
    </source>
</evidence>
<dbReference type="RefSeq" id="WP_146796834.1">
    <property type="nucleotide sequence ID" value="NZ_VOLP01000002.1"/>
</dbReference>
<dbReference type="SUPFAM" id="SSF52833">
    <property type="entry name" value="Thioredoxin-like"/>
    <property type="match status" value="1"/>
</dbReference>
<keyword evidence="3" id="KW-1185">Reference proteome</keyword>